<comment type="subunit">
    <text evidence="3">Consists of a catalytic RNA component and at least 4-5 protein subunits.</text>
</comment>
<sequence>MKILPPTQRARNRYLAFELISEEPVKREDLIREVFSSSGSLLGDVGSSECAIRLLAFEDSKGVVRCAYDRTVSTRAVLACITAVKGTKVIVHILGISGTVQGATKKYLAGVDVFNPKEQSHINE</sequence>
<dbReference type="GO" id="GO:0005737">
    <property type="term" value="C:cytoplasm"/>
    <property type="evidence" value="ECO:0007669"/>
    <property type="project" value="UniProtKB-SubCell"/>
</dbReference>
<comment type="subcellular location">
    <subcellularLocation>
        <location evidence="3">Cytoplasm</location>
    </subcellularLocation>
</comment>
<keyword evidence="5" id="KW-1185">Reference proteome</keyword>
<comment type="similarity">
    <text evidence="3">Belongs to the eukaryotic/archaeal RNase P protein component 2 family.</text>
</comment>
<name>A0AAE3HB45_9EURY</name>
<evidence type="ECO:0000256" key="2">
    <source>
        <dbReference type="ARBA" id="ARBA00022801"/>
    </source>
</evidence>
<keyword evidence="3" id="KW-0255">Endonuclease</keyword>
<comment type="function">
    <text evidence="3">Part of ribonuclease P, a protein complex that generates mature tRNA molecules by cleaving their 5'-ends.</text>
</comment>
<comment type="catalytic activity">
    <reaction evidence="3">
        <text>Endonucleolytic cleavage of RNA, removing 5'-extranucleotides from tRNA precursor.</text>
        <dbReference type="EC" id="3.1.26.5"/>
    </reaction>
</comment>
<dbReference type="Proteomes" id="UP001206983">
    <property type="component" value="Unassembled WGS sequence"/>
</dbReference>
<evidence type="ECO:0000256" key="1">
    <source>
        <dbReference type="ARBA" id="ARBA00022694"/>
    </source>
</evidence>
<organism evidence="4 5">
    <name type="scientific">Methanolobus chelungpuianus</name>
    <dbReference type="NCBI Taxonomy" id="502115"/>
    <lineage>
        <taxon>Archaea</taxon>
        <taxon>Methanobacteriati</taxon>
        <taxon>Methanobacteriota</taxon>
        <taxon>Stenosarchaea group</taxon>
        <taxon>Methanomicrobia</taxon>
        <taxon>Methanosarcinales</taxon>
        <taxon>Methanosarcinaceae</taxon>
        <taxon>Methanolobus</taxon>
    </lineage>
</organism>
<proteinExistence type="inferred from homology"/>
<keyword evidence="3" id="KW-0540">Nuclease</keyword>
<protein>
    <recommendedName>
        <fullName evidence="3">Ribonuclease P protein component 2</fullName>
        <shortName evidence="3">RNase P component 2</shortName>
        <ecNumber evidence="3">3.1.26.5</ecNumber>
    </recommendedName>
    <alternativeName>
        <fullName evidence="3">Pop5</fullName>
    </alternativeName>
</protein>
<dbReference type="PIRSF" id="PIRSF004952">
    <property type="entry name" value="RNase_P_2"/>
    <property type="match status" value="1"/>
</dbReference>
<comment type="caution">
    <text evidence="4">The sequence shown here is derived from an EMBL/GenBank/DDBJ whole genome shotgun (WGS) entry which is preliminary data.</text>
</comment>
<dbReference type="Pfam" id="PF01900">
    <property type="entry name" value="RNase_P_Rpp14"/>
    <property type="match status" value="1"/>
</dbReference>
<gene>
    <name evidence="3" type="primary">rnp2</name>
    <name evidence="4" type="ORF">PV02_07200</name>
</gene>
<dbReference type="AlphaFoldDB" id="A0AAE3HB45"/>
<reference evidence="4 5" key="1">
    <citation type="journal article" date="2011" name="Appl. Environ. Microbiol.">
        <title>Methanogenic archaea isolated from Taiwan's Chelungpu fault.</title>
        <authorList>
            <person name="Wu S.Y."/>
            <person name="Lai M.C."/>
        </authorList>
    </citation>
    <scope>NUCLEOTIDE SEQUENCE [LARGE SCALE GENOMIC DNA]</scope>
    <source>
        <strain evidence="4 5">St545Mb</strain>
    </source>
</reference>
<evidence type="ECO:0000313" key="4">
    <source>
        <dbReference type="EMBL" id="MCQ6962868.1"/>
    </source>
</evidence>
<keyword evidence="2 3" id="KW-0378">Hydrolase</keyword>
<dbReference type="RefSeq" id="WP_256622722.1">
    <property type="nucleotide sequence ID" value="NZ_JTEO01000004.1"/>
</dbReference>
<dbReference type="GO" id="GO:0030677">
    <property type="term" value="C:ribonuclease P complex"/>
    <property type="evidence" value="ECO:0007669"/>
    <property type="project" value="UniProtKB-UniRule"/>
</dbReference>
<accession>A0AAE3HB45</accession>
<evidence type="ECO:0000313" key="5">
    <source>
        <dbReference type="Proteomes" id="UP001206983"/>
    </source>
</evidence>
<keyword evidence="3" id="KW-0963">Cytoplasm</keyword>
<dbReference type="Gene3D" id="3.30.70.3250">
    <property type="entry name" value="Ribonuclease P, Pop5 subunit"/>
    <property type="match status" value="1"/>
</dbReference>
<evidence type="ECO:0000256" key="3">
    <source>
        <dbReference type="HAMAP-Rule" id="MF_00755"/>
    </source>
</evidence>
<dbReference type="EMBL" id="JTEO01000004">
    <property type="protein sequence ID" value="MCQ6962868.1"/>
    <property type="molecule type" value="Genomic_DNA"/>
</dbReference>
<dbReference type="EC" id="3.1.26.5" evidence="3"/>
<dbReference type="InterPro" id="IPR016434">
    <property type="entry name" value="Rnp2_archaea"/>
</dbReference>
<dbReference type="GO" id="GO:0001682">
    <property type="term" value="P:tRNA 5'-leader removal"/>
    <property type="evidence" value="ECO:0007669"/>
    <property type="project" value="UniProtKB-UniRule"/>
</dbReference>
<dbReference type="HAMAP" id="MF_00755">
    <property type="entry name" value="RNase_P_2"/>
    <property type="match status" value="1"/>
</dbReference>
<dbReference type="GO" id="GO:0004526">
    <property type="term" value="F:ribonuclease P activity"/>
    <property type="evidence" value="ECO:0007669"/>
    <property type="project" value="UniProtKB-UniRule"/>
</dbReference>
<dbReference type="SUPFAM" id="SSF160350">
    <property type="entry name" value="Rnp2-like"/>
    <property type="match status" value="1"/>
</dbReference>
<keyword evidence="1 3" id="KW-0819">tRNA processing</keyword>
<dbReference type="InterPro" id="IPR002759">
    <property type="entry name" value="Pop5/Rpp14/Rnp2-like"/>
</dbReference>
<dbReference type="InterPro" id="IPR038085">
    <property type="entry name" value="Rnp2-like_sf"/>
</dbReference>